<name>A0A4R2KWF5_9GAMM</name>
<feature type="disulfide bond" evidence="8">
    <location>
        <begin position="189"/>
        <end position="236"/>
    </location>
</feature>
<dbReference type="InterPro" id="IPR005073">
    <property type="entry name" value="Peptidase_M74"/>
</dbReference>
<dbReference type="InterPro" id="IPR009045">
    <property type="entry name" value="Zn_M74/Hedgehog-like"/>
</dbReference>
<dbReference type="GO" id="GO:0008237">
    <property type="term" value="F:metallopeptidase activity"/>
    <property type="evidence" value="ECO:0007669"/>
    <property type="project" value="UniProtKB-KW"/>
</dbReference>
<gene>
    <name evidence="11" type="ORF">EV699_12229</name>
</gene>
<evidence type="ECO:0000256" key="10">
    <source>
        <dbReference type="SAM" id="SignalP"/>
    </source>
</evidence>
<accession>A0A4R2KWF5</accession>
<dbReference type="NCBIfam" id="NF006947">
    <property type="entry name" value="PRK09429.1"/>
    <property type="match status" value="1"/>
</dbReference>
<evidence type="ECO:0000256" key="4">
    <source>
        <dbReference type="ARBA" id="ARBA00022764"/>
    </source>
</evidence>
<reference evidence="11 12" key="1">
    <citation type="submission" date="2019-03" db="EMBL/GenBank/DDBJ databases">
        <title>Genomic Encyclopedia of Type Strains, Phase IV (KMG-IV): sequencing the most valuable type-strain genomes for metagenomic binning, comparative biology and taxonomic classification.</title>
        <authorList>
            <person name="Goeker M."/>
        </authorList>
    </citation>
    <scope>NUCLEOTIDE SEQUENCE [LARGE SCALE GENOMIC DNA]</scope>
    <source>
        <strain evidence="11 12">DSM 25287</strain>
    </source>
</reference>
<keyword evidence="2" id="KW-0479">Metal-binding</keyword>
<dbReference type="PIRSF" id="PIRSF018455">
    <property type="entry name" value="MepA"/>
    <property type="match status" value="1"/>
</dbReference>
<feature type="disulfide bond" evidence="8">
    <location>
        <begin position="45"/>
        <end position="270"/>
    </location>
</feature>
<dbReference type="SUPFAM" id="SSF55166">
    <property type="entry name" value="Hedgehog/DD-peptidase"/>
    <property type="match status" value="1"/>
</dbReference>
<keyword evidence="8" id="KW-1015">Disulfide bond</keyword>
<dbReference type="AlphaFoldDB" id="A0A4R2KWF5"/>
<keyword evidence="4" id="KW-0574">Periplasm</keyword>
<dbReference type="GO" id="GO:0046872">
    <property type="term" value="F:metal ion binding"/>
    <property type="evidence" value="ECO:0007669"/>
    <property type="project" value="UniProtKB-KW"/>
</dbReference>
<feature type="signal peptide" evidence="10">
    <location>
        <begin position="1"/>
        <end position="18"/>
    </location>
</feature>
<proteinExistence type="predicted"/>
<dbReference type="Pfam" id="PF03411">
    <property type="entry name" value="Peptidase_M74"/>
    <property type="match status" value="1"/>
</dbReference>
<dbReference type="OrthoDB" id="1467367at2"/>
<evidence type="ECO:0000256" key="3">
    <source>
        <dbReference type="ARBA" id="ARBA00022729"/>
    </source>
</evidence>
<keyword evidence="6" id="KW-0862">Zinc</keyword>
<feature type="disulfide bond" evidence="8">
    <location>
        <begin position="217"/>
        <end position="224"/>
    </location>
</feature>
<dbReference type="Proteomes" id="UP000295765">
    <property type="component" value="Unassembled WGS sequence"/>
</dbReference>
<evidence type="ECO:0000256" key="5">
    <source>
        <dbReference type="ARBA" id="ARBA00022801"/>
    </source>
</evidence>
<feature type="compositionally biased region" description="Pro residues" evidence="9">
    <location>
        <begin position="256"/>
        <end position="265"/>
    </location>
</feature>
<dbReference type="GO" id="GO:0030288">
    <property type="term" value="C:outer membrane-bounded periplasmic space"/>
    <property type="evidence" value="ECO:0007669"/>
    <property type="project" value="InterPro"/>
</dbReference>
<organism evidence="11 12">
    <name type="scientific">Plasticicumulans lactativorans</name>
    <dbReference type="NCBI Taxonomy" id="1133106"/>
    <lineage>
        <taxon>Bacteria</taxon>
        <taxon>Pseudomonadati</taxon>
        <taxon>Pseudomonadota</taxon>
        <taxon>Gammaproteobacteria</taxon>
        <taxon>Candidatus Competibacteraceae</taxon>
        <taxon>Plasticicumulans</taxon>
    </lineage>
</organism>
<feature type="chain" id="PRO_5020931154" evidence="10">
    <location>
        <begin position="19"/>
        <end position="281"/>
    </location>
</feature>
<evidence type="ECO:0000313" key="11">
    <source>
        <dbReference type="EMBL" id="TCO78861.1"/>
    </source>
</evidence>
<keyword evidence="1" id="KW-0645">Protease</keyword>
<dbReference type="RefSeq" id="WP_132545048.1">
    <property type="nucleotide sequence ID" value="NZ_SLWY01000022.1"/>
</dbReference>
<protein>
    <submittedName>
        <fullName evidence="11">Murein endopeptidase</fullName>
    </submittedName>
</protein>
<evidence type="ECO:0000256" key="7">
    <source>
        <dbReference type="ARBA" id="ARBA00023049"/>
    </source>
</evidence>
<dbReference type="GO" id="GO:0006508">
    <property type="term" value="P:proteolysis"/>
    <property type="evidence" value="ECO:0007669"/>
    <property type="project" value="UniProtKB-KW"/>
</dbReference>
<evidence type="ECO:0000256" key="9">
    <source>
        <dbReference type="SAM" id="MobiDB-lite"/>
    </source>
</evidence>
<comment type="caution">
    <text evidence="11">The sequence shown here is derived from an EMBL/GenBank/DDBJ whole genome shotgun (WGS) entry which is preliminary data.</text>
</comment>
<dbReference type="GO" id="GO:0004252">
    <property type="term" value="F:serine-type endopeptidase activity"/>
    <property type="evidence" value="ECO:0007669"/>
    <property type="project" value="InterPro"/>
</dbReference>
<feature type="region of interest" description="Disordered" evidence="9">
    <location>
        <begin position="246"/>
        <end position="270"/>
    </location>
</feature>
<evidence type="ECO:0000313" key="12">
    <source>
        <dbReference type="Proteomes" id="UP000295765"/>
    </source>
</evidence>
<keyword evidence="7" id="KW-0482">Metalloprotease</keyword>
<dbReference type="Gene3D" id="3.30.1380.10">
    <property type="match status" value="1"/>
</dbReference>
<keyword evidence="12" id="KW-1185">Reference proteome</keyword>
<evidence type="ECO:0000256" key="6">
    <source>
        <dbReference type="ARBA" id="ARBA00022833"/>
    </source>
</evidence>
<evidence type="ECO:0000256" key="8">
    <source>
        <dbReference type="PIRSR" id="PIRSR018455-2"/>
    </source>
</evidence>
<evidence type="ECO:0000256" key="1">
    <source>
        <dbReference type="ARBA" id="ARBA00022670"/>
    </source>
</evidence>
<keyword evidence="3 10" id="KW-0732">Signal</keyword>
<evidence type="ECO:0000256" key="2">
    <source>
        <dbReference type="ARBA" id="ARBA00022723"/>
    </source>
</evidence>
<sequence length="281" mass="30886">MTRLLSIALLLLTSPAHASPVETWGDVLRPSAGPTRVIGSYANGCIAGANRLPAAGPGYRVMRPSRNRYYGHPSLLDFIQRLGRDAEARHLGPILVGDLGQPRGGPMSFGHRSHQIGLDVDIWFREAPGHAADDGFVEDLPMLSVVDAAAGRVLAQRWGRRQRDLLFLAAQMPGVDRIFVNPVIKAHLCDTERERTWLGRLRPWWGHDEHFHVRLGCPADSPECAPQKPVEASDGCDEGLTRWVREQQEATRRPKPPAPRPPAPELPEACTVVFTAPAAAR</sequence>
<dbReference type="EMBL" id="SLWY01000022">
    <property type="protein sequence ID" value="TCO78861.1"/>
    <property type="molecule type" value="Genomic_DNA"/>
</dbReference>
<keyword evidence="5" id="KW-0378">Hydrolase</keyword>